<dbReference type="Gene3D" id="3.20.20.370">
    <property type="entry name" value="Glycoside hydrolase/deacetylase"/>
    <property type="match status" value="1"/>
</dbReference>
<gene>
    <name evidence="2" type="ORF">U0035_06725</name>
</gene>
<dbReference type="EMBL" id="CP139960">
    <property type="protein sequence ID" value="WQD39841.1"/>
    <property type="molecule type" value="Genomic_DNA"/>
</dbReference>
<evidence type="ECO:0000313" key="3">
    <source>
        <dbReference type="Proteomes" id="UP001325680"/>
    </source>
</evidence>
<dbReference type="PROSITE" id="PS51677">
    <property type="entry name" value="NODB"/>
    <property type="match status" value="1"/>
</dbReference>
<evidence type="ECO:0000259" key="1">
    <source>
        <dbReference type="PROSITE" id="PS51677"/>
    </source>
</evidence>
<keyword evidence="3" id="KW-1185">Reference proteome</keyword>
<dbReference type="Pfam" id="PF01522">
    <property type="entry name" value="Polysacc_deac_1"/>
    <property type="match status" value="1"/>
</dbReference>
<dbReference type="SUPFAM" id="SSF88713">
    <property type="entry name" value="Glycoside hydrolase/deacetylase"/>
    <property type="match status" value="1"/>
</dbReference>
<dbReference type="InterPro" id="IPR050248">
    <property type="entry name" value="Polysacc_deacetylase_ArnD"/>
</dbReference>
<name>A0ABZ0W9M5_9BACT</name>
<feature type="domain" description="NodB homology" evidence="1">
    <location>
        <begin position="70"/>
        <end position="279"/>
    </location>
</feature>
<dbReference type="InterPro" id="IPR011330">
    <property type="entry name" value="Glyco_hydro/deAcase_b/a-brl"/>
</dbReference>
<dbReference type="PROSITE" id="PS51257">
    <property type="entry name" value="PROKAR_LIPOPROTEIN"/>
    <property type="match status" value="1"/>
</dbReference>
<dbReference type="PANTHER" id="PTHR10587:SF125">
    <property type="entry name" value="POLYSACCHARIDE DEACETYLASE YHEN-RELATED"/>
    <property type="match status" value="1"/>
</dbReference>
<proteinExistence type="predicted"/>
<dbReference type="RefSeq" id="WP_114789244.1">
    <property type="nucleotide sequence ID" value="NZ_CP139960.1"/>
</dbReference>
<dbReference type="Proteomes" id="UP001325680">
    <property type="component" value="Chromosome"/>
</dbReference>
<dbReference type="PANTHER" id="PTHR10587">
    <property type="entry name" value="GLYCOSYL TRANSFERASE-RELATED"/>
    <property type="match status" value="1"/>
</dbReference>
<reference evidence="2 3" key="1">
    <citation type="submission" date="2023-12" db="EMBL/GenBank/DDBJ databases">
        <title>Genome sequencing and assembly of bacterial species from a model synthetic community.</title>
        <authorList>
            <person name="Hogle S.L."/>
        </authorList>
    </citation>
    <scope>NUCLEOTIDE SEQUENCE [LARGE SCALE GENOMIC DNA]</scope>
    <source>
        <strain evidence="2 3">HAMBI_3031</strain>
    </source>
</reference>
<dbReference type="InterPro" id="IPR002509">
    <property type="entry name" value="NODB_dom"/>
</dbReference>
<protein>
    <submittedName>
        <fullName evidence="2">Polysaccharide deacetylase family protein</fullName>
    </submittedName>
</protein>
<organism evidence="2 3">
    <name type="scientific">Niabella yanshanensis</name>
    <dbReference type="NCBI Taxonomy" id="577386"/>
    <lineage>
        <taxon>Bacteria</taxon>
        <taxon>Pseudomonadati</taxon>
        <taxon>Bacteroidota</taxon>
        <taxon>Chitinophagia</taxon>
        <taxon>Chitinophagales</taxon>
        <taxon>Chitinophagaceae</taxon>
        <taxon>Niabella</taxon>
    </lineage>
</organism>
<evidence type="ECO:0000313" key="2">
    <source>
        <dbReference type="EMBL" id="WQD39841.1"/>
    </source>
</evidence>
<sequence length="290" mass="33120">MKSIFPVDEPPSRLSFTYSTLMVLLFIAACQYKKETHTTTATPVIKDSAILSKADIISCSIPPKKTSKRKKIYLTFDDGPNKGTRTVLDIMKEEQIPATFFLVGEHAIGSTEQKELMDSLRSLQTIELCNHSYSHAHNKFDKFYMQPDSVLADFDKARAVLQLTCMTARTPGRNIWRIDSINGTDIKASKAAADTLQKYGYQLVGWDMEWHFEAKTMQLTKTANELKMQIDSLFMRNKVKQENHLVLLAHDQAYRSPSNIEELQKLVRSLKQDDNYDLELIKNYPGLSKN</sequence>
<accession>A0ABZ0W9M5</accession>